<name>A0A9J5WM32_SOLCO</name>
<sequence length="251" mass="28800">MGQGNRQREGRATSHYSDTYNKLLEHEVNNPMFYICGNFIVIKSSLNLLYHHSEFEIDIEYYSYCLWPVFDIPKALKCMRPFDSDKRRYVLTIYSDFLQMSTCDTGAVENPFTLISLNKSHSNIDIKSCQNVLDHSKPTCTRVNSLEELIDMKNQLYKFSTSGRILRNNIYLGDIQTFLNSYSRVDNKYEQKQLKSAAVGQQCLKLKLVVLNNCLLIGDQEIACLVSFVGHVLTKVKLQGLNINGISIDII</sequence>
<dbReference type="EMBL" id="JACXVP010000011">
    <property type="protein sequence ID" value="KAG5576244.1"/>
    <property type="molecule type" value="Genomic_DNA"/>
</dbReference>
<keyword evidence="2" id="KW-1185">Reference proteome</keyword>
<proteinExistence type="predicted"/>
<gene>
    <name evidence="1" type="ORF">H5410_056378</name>
</gene>
<evidence type="ECO:0000313" key="2">
    <source>
        <dbReference type="Proteomes" id="UP000824120"/>
    </source>
</evidence>
<evidence type="ECO:0000313" key="1">
    <source>
        <dbReference type="EMBL" id="KAG5576244.1"/>
    </source>
</evidence>
<dbReference type="AlphaFoldDB" id="A0A9J5WM32"/>
<dbReference type="Proteomes" id="UP000824120">
    <property type="component" value="Chromosome 11"/>
</dbReference>
<protein>
    <submittedName>
        <fullName evidence="1">Uncharacterized protein</fullName>
    </submittedName>
</protein>
<organism evidence="1 2">
    <name type="scientific">Solanum commersonii</name>
    <name type="common">Commerson's wild potato</name>
    <name type="synonym">Commerson's nightshade</name>
    <dbReference type="NCBI Taxonomy" id="4109"/>
    <lineage>
        <taxon>Eukaryota</taxon>
        <taxon>Viridiplantae</taxon>
        <taxon>Streptophyta</taxon>
        <taxon>Embryophyta</taxon>
        <taxon>Tracheophyta</taxon>
        <taxon>Spermatophyta</taxon>
        <taxon>Magnoliopsida</taxon>
        <taxon>eudicotyledons</taxon>
        <taxon>Gunneridae</taxon>
        <taxon>Pentapetalae</taxon>
        <taxon>asterids</taxon>
        <taxon>lamiids</taxon>
        <taxon>Solanales</taxon>
        <taxon>Solanaceae</taxon>
        <taxon>Solanoideae</taxon>
        <taxon>Solaneae</taxon>
        <taxon>Solanum</taxon>
    </lineage>
</organism>
<accession>A0A9J5WM32</accession>
<reference evidence="1 2" key="1">
    <citation type="submission" date="2020-09" db="EMBL/GenBank/DDBJ databases">
        <title>De no assembly of potato wild relative species, Solanum commersonii.</title>
        <authorList>
            <person name="Cho K."/>
        </authorList>
    </citation>
    <scope>NUCLEOTIDE SEQUENCE [LARGE SCALE GENOMIC DNA]</scope>
    <source>
        <strain evidence="1">LZ3.2</strain>
        <tissue evidence="1">Leaf</tissue>
    </source>
</reference>
<comment type="caution">
    <text evidence="1">The sequence shown here is derived from an EMBL/GenBank/DDBJ whole genome shotgun (WGS) entry which is preliminary data.</text>
</comment>